<gene>
    <name evidence="1" type="ORF">JK232_17865</name>
</gene>
<dbReference type="RefSeq" id="WP_212589484.1">
    <property type="nucleotide sequence ID" value="NZ_JAERKB010000013.1"/>
</dbReference>
<evidence type="ECO:0000313" key="2">
    <source>
        <dbReference type="Proteomes" id="UP000680634"/>
    </source>
</evidence>
<dbReference type="EMBL" id="JAERKB010000013">
    <property type="protein sequence ID" value="MBS0970761.1"/>
    <property type="molecule type" value="Genomic_DNA"/>
</dbReference>
<keyword evidence="2" id="KW-1185">Reference proteome</keyword>
<reference evidence="1 2" key="1">
    <citation type="submission" date="2020-12" db="EMBL/GenBank/DDBJ databases">
        <authorList>
            <person name="Mcmullen J.G."/>
        </authorList>
    </citation>
    <scope>NUCLEOTIDE SEQUENCE [LARGE SCALE GENOMIC DNA]</scope>
    <source>
        <strain evidence="1 2">JGM97</strain>
    </source>
</reference>
<proteinExistence type="predicted"/>
<organism evidence="1 2">
    <name type="scientific">Nissabacter archeti</name>
    <dbReference type="NCBI Taxonomy" id="1917880"/>
    <lineage>
        <taxon>Bacteria</taxon>
        <taxon>Pseudomonadati</taxon>
        <taxon>Pseudomonadota</taxon>
        <taxon>Gammaproteobacteria</taxon>
        <taxon>Enterobacterales</taxon>
        <taxon>Yersiniaceae</taxon>
        <taxon>Nissabacter</taxon>
    </lineage>
</organism>
<reference evidence="2" key="2">
    <citation type="submission" date="2023-07" db="EMBL/GenBank/DDBJ databases">
        <title>Genome-inferred correspondence between phylogeny and metabolic traits in the wild Drosophila gut microbiome.</title>
        <authorList>
            <person name="Bueno E."/>
            <person name="Blow F."/>
            <person name="Douglas A.E."/>
        </authorList>
    </citation>
    <scope>NUCLEOTIDE SEQUENCE [LARGE SCALE GENOMIC DNA]</scope>
    <source>
        <strain evidence="2">JGM97</strain>
    </source>
</reference>
<dbReference type="Proteomes" id="UP000680634">
    <property type="component" value="Unassembled WGS sequence"/>
</dbReference>
<name>A0ABS5JLD0_9GAMM</name>
<comment type="caution">
    <text evidence="1">The sequence shown here is derived from an EMBL/GenBank/DDBJ whole genome shotgun (WGS) entry which is preliminary data.</text>
</comment>
<evidence type="ECO:0008006" key="3">
    <source>
        <dbReference type="Google" id="ProtNLM"/>
    </source>
</evidence>
<protein>
    <recommendedName>
        <fullName evidence="3">Glycine zipper family protein</fullName>
    </recommendedName>
</protein>
<evidence type="ECO:0000313" key="1">
    <source>
        <dbReference type="EMBL" id="MBS0970761.1"/>
    </source>
</evidence>
<accession>A0ABS5JLD0</accession>
<sequence>MTGTTAQESTLPIPINAELLQSDGYQQLLADDITAELTQHEGDIIAAGEVISAFTTAAANHPDADAMQWLMEQFSHHAALWPDHASMRRDAEVIVASVTRHAAINEDLDAARNNGKSRENWLAKSLSASAQRHGTLSVGDYGNIIDDALMLANAQMQTTVMRIDGGFNQSRNLDGFIAETHHVNTFNVNAVASGADARAELVFTPGKPFGKNSVDIQIKDSRGKVVRRYQSKYGSDAKASETLFEKGDYAFQRKLVPEGHAEQFKGIAHESIEFEGVRSTPLSKEEAKRLQYEVQQKQNVHVMDWKSADGLTVAKRIGKDAAVAVGLSICLQAGVILARRSWNALNNKKNPALKEEGKAFINNALMTSGSILLNVSASGALMVAARRGLFGSVVQNTPAGRIAAIASVAMDNTRIAVKLYRGDISKEEALDSMTNTTFCAIAGLVAAGEGASLGAAIGMVIGPVGSVVGGFAGGIIGGMAGSKVAEQFYKGRKSLISKSLQLVNNARQTLAGGMKAFGNALSHLFA</sequence>